<evidence type="ECO:0000313" key="2">
    <source>
        <dbReference type="EMBL" id="HJD39247.1"/>
    </source>
</evidence>
<accession>A0A9D2R7H7</accession>
<evidence type="ECO:0000313" key="3">
    <source>
        <dbReference type="Proteomes" id="UP000823850"/>
    </source>
</evidence>
<dbReference type="InterPro" id="IPR025736">
    <property type="entry name" value="PucR_C-HTH_dom"/>
</dbReference>
<dbReference type="PANTHER" id="PTHR33744:SF7">
    <property type="entry name" value="PUCR FAMILY TRANSCRIPTIONAL REGULATOR"/>
    <property type="match status" value="1"/>
</dbReference>
<dbReference type="Gene3D" id="1.10.10.2840">
    <property type="entry name" value="PucR C-terminal helix-turn-helix domain"/>
    <property type="match status" value="1"/>
</dbReference>
<dbReference type="InterPro" id="IPR042070">
    <property type="entry name" value="PucR_C-HTH_sf"/>
</dbReference>
<comment type="caution">
    <text evidence="2">The sequence shown here is derived from an EMBL/GenBank/DDBJ whole genome shotgun (WGS) entry which is preliminary data.</text>
</comment>
<dbReference type="InterPro" id="IPR051448">
    <property type="entry name" value="CdaR-like_regulators"/>
</dbReference>
<dbReference type="PANTHER" id="PTHR33744">
    <property type="entry name" value="CARBOHYDRATE DIACID REGULATOR"/>
    <property type="match status" value="1"/>
</dbReference>
<dbReference type="EMBL" id="DWUX01000081">
    <property type="protein sequence ID" value="HJD39247.1"/>
    <property type="molecule type" value="Genomic_DNA"/>
</dbReference>
<dbReference type="Proteomes" id="UP000823850">
    <property type="component" value="Unassembled WGS sequence"/>
</dbReference>
<reference evidence="2" key="1">
    <citation type="journal article" date="2021" name="PeerJ">
        <title>Extensive microbial diversity within the chicken gut microbiome revealed by metagenomics and culture.</title>
        <authorList>
            <person name="Gilroy R."/>
            <person name="Ravi A."/>
            <person name="Getino M."/>
            <person name="Pursley I."/>
            <person name="Horton D.L."/>
            <person name="Alikhan N.F."/>
            <person name="Baker D."/>
            <person name="Gharbi K."/>
            <person name="Hall N."/>
            <person name="Watson M."/>
            <person name="Adriaenssens E.M."/>
            <person name="Foster-Nyarko E."/>
            <person name="Jarju S."/>
            <person name="Secka A."/>
            <person name="Antonio M."/>
            <person name="Oren A."/>
            <person name="Chaudhuri R.R."/>
            <person name="La Ragione R."/>
            <person name="Hildebrand F."/>
            <person name="Pallen M.J."/>
        </authorList>
    </citation>
    <scope>NUCLEOTIDE SEQUENCE</scope>
    <source>
        <strain evidence="2">ChiW19-6364</strain>
    </source>
</reference>
<dbReference type="AlphaFoldDB" id="A0A9D2R7H7"/>
<organism evidence="2 3">
    <name type="scientific">Candidatus Blautia stercoripullorum</name>
    <dbReference type="NCBI Taxonomy" id="2838502"/>
    <lineage>
        <taxon>Bacteria</taxon>
        <taxon>Bacillati</taxon>
        <taxon>Bacillota</taxon>
        <taxon>Clostridia</taxon>
        <taxon>Lachnospirales</taxon>
        <taxon>Lachnospiraceae</taxon>
        <taxon>Blautia</taxon>
    </lineage>
</organism>
<dbReference type="Pfam" id="PF13556">
    <property type="entry name" value="HTH_30"/>
    <property type="match status" value="1"/>
</dbReference>
<feature type="domain" description="PucR C-terminal helix-turn-helix" evidence="1">
    <location>
        <begin position="420"/>
        <end position="474"/>
    </location>
</feature>
<evidence type="ECO:0000259" key="1">
    <source>
        <dbReference type="Pfam" id="PF13556"/>
    </source>
</evidence>
<name>A0A9D2R7H7_9FIRM</name>
<proteinExistence type="predicted"/>
<reference evidence="2" key="2">
    <citation type="submission" date="2021-04" db="EMBL/GenBank/DDBJ databases">
        <authorList>
            <person name="Gilroy R."/>
        </authorList>
    </citation>
    <scope>NUCLEOTIDE SEQUENCE</scope>
    <source>
        <strain evidence="2">ChiW19-6364</strain>
    </source>
</reference>
<protein>
    <submittedName>
        <fullName evidence="2">Helix-turn-helix domain-containing protein</fullName>
    </submittedName>
</protein>
<gene>
    <name evidence="2" type="ORF">H9913_04405</name>
</gene>
<sequence length="487" mass="56742">MRLSMWMIANRLSSLDLELDIRNSAPAVLKSARRVYATNCVHVYSEGEDVICNGEGDIIRIPNMDLLTGFEIIQGVFDYFQDWMDEILQMVRERNYQGIVDLAWYVCRNPIILMDGNNRVIGITRQYPDDSLDEEWYYLCNYGYTSLNAVSQMRDDKTGLEMLQHGPRAFHFPKTRILKYGGYSYCMSCNDITCGRITILSKERELNPGDFQMVELLARLLEPSLGQIYYESVLSNANVFYNLLTGKSFDRKMLDTQLSYQQWSMDDTYCLTLIEVTDTGNKSFISRNLDMLMQTLLYHSHNYVPIKKTPYILLLASLRTNTGGEMREFLKVLETHNPIRISFSLPCRGVENIKFLYGQALYALNSGKILHPEEQSSDFFDYALNYLIESGSLEDSVRACMPGVIHLWKMQQKQKDDLFLTLKTYLDHERSVTKTSETLFTHRNTVQYRIKKVQEILHQDLDDPYVREYCRMSIRVLELHTLKSKEL</sequence>